<keyword evidence="5" id="KW-0663">Pyridoxal phosphate</keyword>
<keyword evidence="8" id="KW-1185">Reference proteome</keyword>
<dbReference type="InterPro" id="IPR015424">
    <property type="entry name" value="PyrdxlP-dep_Trfase"/>
</dbReference>
<dbReference type="Gene3D" id="3.90.1150.10">
    <property type="entry name" value="Aspartate Aminotransferase, domain 1"/>
    <property type="match status" value="1"/>
</dbReference>
<name>A0A931ARE7_9FIRM</name>
<dbReference type="Gene3D" id="3.40.640.10">
    <property type="entry name" value="Type I PLP-dependent aspartate aminotransferase-like (Major domain)"/>
    <property type="match status" value="1"/>
</dbReference>
<evidence type="ECO:0000313" key="7">
    <source>
        <dbReference type="EMBL" id="MBF8436461.1"/>
    </source>
</evidence>
<keyword evidence="4" id="KW-0028">Amino-acid biosynthesis</keyword>
<keyword evidence="3" id="KW-0554">One-carbon metabolism</keyword>
<dbReference type="GO" id="GO:0019264">
    <property type="term" value="P:glycine biosynthetic process from serine"/>
    <property type="evidence" value="ECO:0007669"/>
    <property type="project" value="TreeGrafter"/>
</dbReference>
<evidence type="ECO:0000256" key="2">
    <source>
        <dbReference type="ARBA" id="ARBA00006376"/>
    </source>
</evidence>
<proteinExistence type="inferred from homology"/>
<evidence type="ECO:0000313" key="8">
    <source>
        <dbReference type="Proteomes" id="UP000621436"/>
    </source>
</evidence>
<dbReference type="GO" id="GO:0030170">
    <property type="term" value="F:pyridoxal phosphate binding"/>
    <property type="evidence" value="ECO:0007669"/>
    <property type="project" value="TreeGrafter"/>
</dbReference>
<reference evidence="7" key="1">
    <citation type="submission" date="2020-11" db="EMBL/GenBank/DDBJ databases">
        <title>Halonatronomonas betainensis gen. nov., sp. nov. a novel haloalkaliphilic representative of the family Halanaerobiacae capable of betaine degradation.</title>
        <authorList>
            <person name="Boltyanskaya Y."/>
            <person name="Kevbrin V."/>
            <person name="Detkova E."/>
            <person name="Grouzdev D.S."/>
            <person name="Koziaeva V."/>
            <person name="Zhilina T."/>
        </authorList>
    </citation>
    <scope>NUCLEOTIDE SEQUENCE</scope>
    <source>
        <strain evidence="7">Z-7014</strain>
    </source>
</reference>
<comment type="cofactor">
    <cofactor evidence="1">
        <name>pyridoxal 5'-phosphate</name>
        <dbReference type="ChEBI" id="CHEBI:597326"/>
    </cofactor>
</comment>
<dbReference type="PANTHER" id="PTHR11680:SF35">
    <property type="entry name" value="SERINE HYDROXYMETHYLTRANSFERASE 1"/>
    <property type="match status" value="1"/>
</dbReference>
<dbReference type="GO" id="GO:0005737">
    <property type="term" value="C:cytoplasm"/>
    <property type="evidence" value="ECO:0007669"/>
    <property type="project" value="TreeGrafter"/>
</dbReference>
<evidence type="ECO:0000256" key="4">
    <source>
        <dbReference type="ARBA" id="ARBA00022605"/>
    </source>
</evidence>
<evidence type="ECO:0000256" key="1">
    <source>
        <dbReference type="ARBA" id="ARBA00001933"/>
    </source>
</evidence>
<dbReference type="GO" id="GO:0006730">
    <property type="term" value="P:one-carbon metabolic process"/>
    <property type="evidence" value="ECO:0007669"/>
    <property type="project" value="UniProtKB-KW"/>
</dbReference>
<dbReference type="GO" id="GO:0004372">
    <property type="term" value="F:glycine hydroxymethyltransferase activity"/>
    <property type="evidence" value="ECO:0007669"/>
    <property type="project" value="TreeGrafter"/>
</dbReference>
<dbReference type="InterPro" id="IPR049943">
    <property type="entry name" value="Ser_HO-MeTrfase-like"/>
</dbReference>
<evidence type="ECO:0000259" key="6">
    <source>
        <dbReference type="Pfam" id="PF00464"/>
    </source>
</evidence>
<dbReference type="InterPro" id="IPR015422">
    <property type="entry name" value="PyrdxlP-dep_Trfase_small"/>
</dbReference>
<accession>A0A931ARE7</accession>
<dbReference type="Pfam" id="PF00464">
    <property type="entry name" value="SHMT"/>
    <property type="match status" value="1"/>
</dbReference>
<sequence>MVKMNNTKDLEKLHEKHLQYRSRCLNLIASENYSTPKVRSYLASDFGNRYGCYETLKPEEREYTGNRYIHEFEMATHDLVRDVFKADYVDLRPIGGHMAGMATVLGLTDPGDLVFEVSMADWGHGLVGPMRTIEHLEKTIRVKNLPYDHNQKLEVEKAVEMIDAYKPRLIIFGGSGTLFADPIKEIMNRTRHLDETFFAYDASHVTGLIAGGVFKNPLDQGVDIVFGSTHKSFPGPQGGMILSRKEKPFRLVGDALSPALVTSHHLNRLPAFAASLLEMKEYGHDYSKQVIRNARRLGAELDKRGIKVIAAEEGYTDSHILLIDVDEFGSSREISTGLEEDNILLSDDFGQSGREIRLGTPEITRRGMKENDMVAVADILAKGIKGEISGEELRERVAELVGKFDSFEYGFPGRASEDFSG</sequence>
<evidence type="ECO:0000256" key="5">
    <source>
        <dbReference type="ARBA" id="ARBA00022898"/>
    </source>
</evidence>
<dbReference type="Proteomes" id="UP000621436">
    <property type="component" value="Unassembled WGS sequence"/>
</dbReference>
<dbReference type="AlphaFoldDB" id="A0A931ARE7"/>
<comment type="caution">
    <text evidence="7">The sequence shown here is derived from an EMBL/GenBank/DDBJ whole genome shotgun (WGS) entry which is preliminary data.</text>
</comment>
<gene>
    <name evidence="7" type="ORF">I0Q91_05180</name>
</gene>
<organism evidence="7 8">
    <name type="scientific">Halonatronomonas betaini</name>
    <dbReference type="NCBI Taxonomy" id="2778430"/>
    <lineage>
        <taxon>Bacteria</taxon>
        <taxon>Bacillati</taxon>
        <taxon>Bacillota</taxon>
        <taxon>Clostridia</taxon>
        <taxon>Halanaerobiales</taxon>
        <taxon>Halarsenatibacteraceae</taxon>
        <taxon>Halonatronomonas</taxon>
    </lineage>
</organism>
<dbReference type="PANTHER" id="PTHR11680">
    <property type="entry name" value="SERINE HYDROXYMETHYLTRANSFERASE"/>
    <property type="match status" value="1"/>
</dbReference>
<dbReference type="RefSeq" id="WP_270453354.1">
    <property type="nucleotide sequence ID" value="NZ_JADPIE010000002.1"/>
</dbReference>
<evidence type="ECO:0000256" key="3">
    <source>
        <dbReference type="ARBA" id="ARBA00022563"/>
    </source>
</evidence>
<dbReference type="SUPFAM" id="SSF53383">
    <property type="entry name" value="PLP-dependent transferases"/>
    <property type="match status" value="1"/>
</dbReference>
<dbReference type="GO" id="GO:0046653">
    <property type="term" value="P:tetrahydrofolate metabolic process"/>
    <property type="evidence" value="ECO:0007669"/>
    <property type="project" value="TreeGrafter"/>
</dbReference>
<feature type="domain" description="Serine hydroxymethyltransferase-like" evidence="6">
    <location>
        <begin position="9"/>
        <end position="379"/>
    </location>
</feature>
<dbReference type="EMBL" id="JADPIE010000002">
    <property type="protein sequence ID" value="MBF8436461.1"/>
    <property type="molecule type" value="Genomic_DNA"/>
</dbReference>
<protein>
    <submittedName>
        <fullName evidence="7">Glycine hydroxymethyltransferase</fullName>
    </submittedName>
</protein>
<comment type="similarity">
    <text evidence="2">Belongs to the SHMT family.</text>
</comment>
<dbReference type="InterPro" id="IPR015421">
    <property type="entry name" value="PyrdxlP-dep_Trfase_major"/>
</dbReference>
<dbReference type="InterPro" id="IPR039429">
    <property type="entry name" value="SHMT-like_dom"/>
</dbReference>